<proteinExistence type="predicted"/>
<name>A0A0S4JXZ0_BODSA</name>
<dbReference type="PANTHER" id="PTHR46984">
    <property type="entry name" value="LEUCINE-RICH REPEAT-CONTAINING PROTEIN 71"/>
    <property type="match status" value="1"/>
</dbReference>
<sequence length="428" mass="46845">MIFEPTGDLLKDYSAFCEIDQLNERDDVLDGIIAEDGKTTVTMRNIEYCLNKRDAAPLCSGIPHCLTLTTVEMTGCGLTEHSLKLVAEALYKSQTVSTFTADFNAVGILKDPTAAKKDKNEISVLPSQFKGAHLRNLAVVDKAEDLKKKDGKGKAPVAAVKEILEVNEKPIALPSGWSSLLLTGLQVLSLRGNAIDDVQAESIAQVLVGNTELISLNLWGNHITNGGAAALASALHSNRRLTSLDLGHNDIDDEGVLALVRCVLTQDLPNDDALKLRQKVCGWTSELPVYPTYSDLVAALAQPSDDKKDPKKKDAPKKKAGDGPIERLKGEFDKDCVRLDENRVRVPGNTSIWCLNFSQNTKISSRIVGCIEDILKRREPTLDEIFNGGAIKEPSSYVVGVHLRHVIIEHTKMDRKYQEALSNILQQS</sequence>
<dbReference type="OrthoDB" id="120976at2759"/>
<organism evidence="2 3">
    <name type="scientific">Bodo saltans</name>
    <name type="common">Flagellated protozoan</name>
    <dbReference type="NCBI Taxonomy" id="75058"/>
    <lineage>
        <taxon>Eukaryota</taxon>
        <taxon>Discoba</taxon>
        <taxon>Euglenozoa</taxon>
        <taxon>Kinetoplastea</taxon>
        <taxon>Metakinetoplastina</taxon>
        <taxon>Eubodonida</taxon>
        <taxon>Bodonidae</taxon>
        <taxon>Bodo</taxon>
    </lineage>
</organism>
<dbReference type="InterPro" id="IPR032675">
    <property type="entry name" value="LRR_dom_sf"/>
</dbReference>
<evidence type="ECO:0008006" key="4">
    <source>
        <dbReference type="Google" id="ProtNLM"/>
    </source>
</evidence>
<evidence type="ECO:0000313" key="3">
    <source>
        <dbReference type="Proteomes" id="UP000051952"/>
    </source>
</evidence>
<keyword evidence="3" id="KW-1185">Reference proteome</keyword>
<dbReference type="PANTHER" id="PTHR46984:SF1">
    <property type="entry name" value="LEUCINE-RICH REPEAT-CONTAINING PROTEIN 71"/>
    <property type="match status" value="1"/>
</dbReference>
<accession>A0A0S4JXZ0</accession>
<evidence type="ECO:0000256" key="1">
    <source>
        <dbReference type="SAM" id="MobiDB-lite"/>
    </source>
</evidence>
<dbReference type="SMART" id="SM00368">
    <property type="entry name" value="LRR_RI"/>
    <property type="match status" value="3"/>
</dbReference>
<gene>
    <name evidence="2" type="ORF">BSAL_46060c</name>
</gene>
<dbReference type="Pfam" id="PF13516">
    <property type="entry name" value="LRR_6"/>
    <property type="match status" value="2"/>
</dbReference>
<dbReference type="InterPro" id="IPR001611">
    <property type="entry name" value="Leu-rich_rpt"/>
</dbReference>
<dbReference type="EMBL" id="CYKH01002218">
    <property type="protein sequence ID" value="CUG94013.1"/>
    <property type="molecule type" value="Genomic_DNA"/>
</dbReference>
<dbReference type="SUPFAM" id="SSF52047">
    <property type="entry name" value="RNI-like"/>
    <property type="match status" value="1"/>
</dbReference>
<feature type="compositionally biased region" description="Basic and acidic residues" evidence="1">
    <location>
        <begin position="304"/>
        <end position="326"/>
    </location>
</feature>
<evidence type="ECO:0000313" key="2">
    <source>
        <dbReference type="EMBL" id="CUG94013.1"/>
    </source>
</evidence>
<dbReference type="VEuPathDB" id="TriTrypDB:BSAL_46060c"/>
<dbReference type="Gene3D" id="3.80.10.10">
    <property type="entry name" value="Ribonuclease Inhibitor"/>
    <property type="match status" value="1"/>
</dbReference>
<dbReference type="Proteomes" id="UP000051952">
    <property type="component" value="Unassembled WGS sequence"/>
</dbReference>
<feature type="region of interest" description="Disordered" evidence="1">
    <location>
        <begin position="301"/>
        <end position="326"/>
    </location>
</feature>
<dbReference type="InterPro" id="IPR053040">
    <property type="entry name" value="LRR-containing_protein_71"/>
</dbReference>
<dbReference type="AlphaFoldDB" id="A0A0S4JXZ0"/>
<protein>
    <recommendedName>
        <fullName evidence="4">Leucine-rich repeat protein</fullName>
    </recommendedName>
</protein>
<reference evidence="3" key="1">
    <citation type="submission" date="2015-09" db="EMBL/GenBank/DDBJ databases">
        <authorList>
            <consortium name="Pathogen Informatics"/>
        </authorList>
    </citation>
    <scope>NUCLEOTIDE SEQUENCE [LARGE SCALE GENOMIC DNA]</scope>
    <source>
        <strain evidence="3">Lake Konstanz</strain>
    </source>
</reference>